<dbReference type="PROSITE" id="PS50293">
    <property type="entry name" value="TPR_REGION"/>
    <property type="match status" value="1"/>
</dbReference>
<dbReference type="Gene3D" id="1.25.40.10">
    <property type="entry name" value="Tetratricopeptide repeat domain"/>
    <property type="match status" value="2"/>
</dbReference>
<dbReference type="PANTHER" id="PTHR44186">
    <property type="match status" value="1"/>
</dbReference>
<keyword evidence="2 4" id="KW-0802">TPR repeat</keyword>
<dbReference type="OrthoDB" id="309339at2759"/>
<evidence type="ECO:0008006" key="8">
    <source>
        <dbReference type="Google" id="ProtNLM"/>
    </source>
</evidence>
<reference evidence="6" key="1">
    <citation type="submission" date="2022-03" db="EMBL/GenBank/DDBJ databases">
        <authorList>
            <person name="Sayadi A."/>
        </authorList>
    </citation>
    <scope>NUCLEOTIDE SEQUENCE</scope>
</reference>
<accession>A0A9P0MEU0</accession>
<evidence type="ECO:0000313" key="7">
    <source>
        <dbReference type="Proteomes" id="UP001152888"/>
    </source>
</evidence>
<dbReference type="AlphaFoldDB" id="A0A9P0MEU0"/>
<gene>
    <name evidence="6" type="ORF">ACAOBT_LOCUS33074</name>
</gene>
<dbReference type="EMBL" id="CAKOFQ010008231">
    <property type="protein sequence ID" value="CAH2012879.1"/>
    <property type="molecule type" value="Genomic_DNA"/>
</dbReference>
<sequence length="466" mass="52150">MMNGKQFFPKSADKNHSSSEMVNNFQSLERYNWLMHMFHVNGEMDRCKELIKKEIARSNGKNEVAFYKQGEILKEEGKLQEALESFQTCLKLNPESVDNMKEVAKCLLEMKRYKLAADVYLQAERNSKSSDWQIYFYSAQCHLKLGDIPKAKAYAQKAVQMEKDEMCYALLLKVLTQEGDLKAAIDVSDSAVMSCPDSINLLTESGLLNLKAGQTQQAFERLSATLALEPTCVKALLALGYVTQKHEEYDVALSKYKMAVNYEPDSVALWNNIGMCFYGKQKYVAAISCLKKALWAQPLNWRILYNLSMAHLATKQPASAFNYACAAVNLRPNVADCFALLAYTLMELHDPYNASLAMQQAVQRSPSDPILLINAAICYFDAGERDKATEMLAKFENAVEAGTEGTQEIIDALNLAERLSSRLKPEKLRTGSVEAGMADDKPASGNSRENNPAKAALPRELQEDEV</sequence>
<dbReference type="Proteomes" id="UP001152888">
    <property type="component" value="Unassembled WGS sequence"/>
</dbReference>
<feature type="repeat" description="TPR" evidence="4">
    <location>
        <begin position="233"/>
        <end position="266"/>
    </location>
</feature>
<dbReference type="InterPro" id="IPR011990">
    <property type="entry name" value="TPR-like_helical_dom_sf"/>
</dbReference>
<dbReference type="GO" id="GO:0061512">
    <property type="term" value="P:protein localization to cilium"/>
    <property type="evidence" value="ECO:0007669"/>
    <property type="project" value="TreeGrafter"/>
</dbReference>
<dbReference type="PANTHER" id="PTHR44186:SF1">
    <property type="entry name" value="BARDET-BIEDL SYNDROME 4 PROTEIN"/>
    <property type="match status" value="1"/>
</dbReference>
<evidence type="ECO:0000256" key="3">
    <source>
        <dbReference type="ARBA" id="ARBA00023778"/>
    </source>
</evidence>
<evidence type="ECO:0000256" key="5">
    <source>
        <dbReference type="SAM" id="MobiDB-lite"/>
    </source>
</evidence>
<dbReference type="InterPro" id="IPR013105">
    <property type="entry name" value="TPR_2"/>
</dbReference>
<feature type="region of interest" description="Disordered" evidence="5">
    <location>
        <begin position="426"/>
        <end position="466"/>
    </location>
</feature>
<name>A0A9P0MEU0_ACAOB</name>
<feature type="repeat" description="TPR" evidence="4">
    <location>
        <begin position="63"/>
        <end position="96"/>
    </location>
</feature>
<keyword evidence="1" id="KW-0677">Repeat</keyword>
<dbReference type="PROSITE" id="PS50005">
    <property type="entry name" value="TPR"/>
    <property type="match status" value="3"/>
</dbReference>
<evidence type="ECO:0000256" key="2">
    <source>
        <dbReference type="ARBA" id="ARBA00022803"/>
    </source>
</evidence>
<dbReference type="InterPro" id="IPR019734">
    <property type="entry name" value="TPR_rpt"/>
</dbReference>
<evidence type="ECO:0000256" key="4">
    <source>
        <dbReference type="PROSITE-ProRule" id="PRU00339"/>
    </source>
</evidence>
<feature type="repeat" description="TPR" evidence="4">
    <location>
        <begin position="267"/>
        <end position="300"/>
    </location>
</feature>
<comment type="caution">
    <text evidence="6">The sequence shown here is derived from an EMBL/GenBank/DDBJ whole genome shotgun (WGS) entry which is preliminary data.</text>
</comment>
<dbReference type="GO" id="GO:0036064">
    <property type="term" value="C:ciliary basal body"/>
    <property type="evidence" value="ECO:0007669"/>
    <property type="project" value="TreeGrafter"/>
</dbReference>
<dbReference type="GO" id="GO:0060271">
    <property type="term" value="P:cilium assembly"/>
    <property type="evidence" value="ECO:0007669"/>
    <property type="project" value="TreeGrafter"/>
</dbReference>
<dbReference type="Pfam" id="PF13181">
    <property type="entry name" value="TPR_8"/>
    <property type="match status" value="1"/>
</dbReference>
<protein>
    <recommendedName>
        <fullName evidence="8">Bardet-Biedl syndrome 4 protein</fullName>
    </recommendedName>
</protein>
<dbReference type="SUPFAM" id="SSF48452">
    <property type="entry name" value="TPR-like"/>
    <property type="match status" value="1"/>
</dbReference>
<dbReference type="SMART" id="SM00028">
    <property type="entry name" value="TPR"/>
    <property type="match status" value="8"/>
</dbReference>
<dbReference type="Pfam" id="PF07719">
    <property type="entry name" value="TPR_2"/>
    <property type="match status" value="1"/>
</dbReference>
<keyword evidence="7" id="KW-1185">Reference proteome</keyword>
<organism evidence="6 7">
    <name type="scientific">Acanthoscelides obtectus</name>
    <name type="common">Bean weevil</name>
    <name type="synonym">Bruchus obtectus</name>
    <dbReference type="NCBI Taxonomy" id="200917"/>
    <lineage>
        <taxon>Eukaryota</taxon>
        <taxon>Metazoa</taxon>
        <taxon>Ecdysozoa</taxon>
        <taxon>Arthropoda</taxon>
        <taxon>Hexapoda</taxon>
        <taxon>Insecta</taxon>
        <taxon>Pterygota</taxon>
        <taxon>Neoptera</taxon>
        <taxon>Endopterygota</taxon>
        <taxon>Coleoptera</taxon>
        <taxon>Polyphaga</taxon>
        <taxon>Cucujiformia</taxon>
        <taxon>Chrysomeloidea</taxon>
        <taxon>Chrysomelidae</taxon>
        <taxon>Bruchinae</taxon>
        <taxon>Bruchini</taxon>
        <taxon>Acanthoscelides</taxon>
    </lineage>
</organism>
<proteinExistence type="inferred from homology"/>
<comment type="similarity">
    <text evidence="3">Belongs to the BBS4 family.</text>
</comment>
<evidence type="ECO:0000313" key="6">
    <source>
        <dbReference type="EMBL" id="CAH2012879.1"/>
    </source>
</evidence>
<dbReference type="Pfam" id="PF13432">
    <property type="entry name" value="TPR_16"/>
    <property type="match status" value="1"/>
</dbReference>
<evidence type="ECO:0000256" key="1">
    <source>
        <dbReference type="ARBA" id="ARBA00022737"/>
    </source>
</evidence>